<feature type="region of interest" description="Disordered" evidence="1">
    <location>
        <begin position="14"/>
        <end position="34"/>
    </location>
</feature>
<proteinExistence type="predicted"/>
<reference evidence="2" key="2">
    <citation type="journal article" date="2015" name="Data Brief">
        <title>Shoot transcriptome of the giant reed, Arundo donax.</title>
        <authorList>
            <person name="Barrero R.A."/>
            <person name="Guerrero F.D."/>
            <person name="Moolhuijzen P."/>
            <person name="Goolsby J.A."/>
            <person name="Tidwell J."/>
            <person name="Bellgard S.E."/>
            <person name="Bellgard M.I."/>
        </authorList>
    </citation>
    <scope>NUCLEOTIDE SEQUENCE</scope>
    <source>
        <tissue evidence="2">Shoot tissue taken approximately 20 cm above the soil surface</tissue>
    </source>
</reference>
<dbReference type="EMBL" id="GBRH01244441">
    <property type="protein sequence ID" value="JAD53454.1"/>
    <property type="molecule type" value="Transcribed_RNA"/>
</dbReference>
<feature type="compositionally biased region" description="Basic and acidic residues" evidence="1">
    <location>
        <begin position="15"/>
        <end position="34"/>
    </location>
</feature>
<name>A0A0A9ANZ4_ARUDO</name>
<evidence type="ECO:0000256" key="1">
    <source>
        <dbReference type="SAM" id="MobiDB-lite"/>
    </source>
</evidence>
<sequence length="81" mass="9282">MLVNRFSAIFQESTVGRHEEKHPVAPKNPQEKAQELTSFRPFPATHHQQGRREDCLADHCLCRVIFGRRPGRGAATAFQQR</sequence>
<accession>A0A0A9ANZ4</accession>
<dbReference type="AlphaFoldDB" id="A0A0A9ANZ4"/>
<protein>
    <submittedName>
        <fullName evidence="2">Uncharacterized protein</fullName>
    </submittedName>
</protein>
<evidence type="ECO:0000313" key="2">
    <source>
        <dbReference type="EMBL" id="JAD53454.1"/>
    </source>
</evidence>
<organism evidence="2">
    <name type="scientific">Arundo donax</name>
    <name type="common">Giant reed</name>
    <name type="synonym">Donax arundinaceus</name>
    <dbReference type="NCBI Taxonomy" id="35708"/>
    <lineage>
        <taxon>Eukaryota</taxon>
        <taxon>Viridiplantae</taxon>
        <taxon>Streptophyta</taxon>
        <taxon>Embryophyta</taxon>
        <taxon>Tracheophyta</taxon>
        <taxon>Spermatophyta</taxon>
        <taxon>Magnoliopsida</taxon>
        <taxon>Liliopsida</taxon>
        <taxon>Poales</taxon>
        <taxon>Poaceae</taxon>
        <taxon>PACMAD clade</taxon>
        <taxon>Arundinoideae</taxon>
        <taxon>Arundineae</taxon>
        <taxon>Arundo</taxon>
    </lineage>
</organism>
<reference evidence="2" key="1">
    <citation type="submission" date="2014-09" db="EMBL/GenBank/DDBJ databases">
        <authorList>
            <person name="Magalhaes I.L.F."/>
            <person name="Oliveira U."/>
            <person name="Santos F.R."/>
            <person name="Vidigal T.H.D.A."/>
            <person name="Brescovit A.D."/>
            <person name="Santos A.J."/>
        </authorList>
    </citation>
    <scope>NUCLEOTIDE SEQUENCE</scope>
    <source>
        <tissue evidence="2">Shoot tissue taken approximately 20 cm above the soil surface</tissue>
    </source>
</reference>